<keyword evidence="6 8" id="KW-0472">Membrane</keyword>
<evidence type="ECO:0000313" key="10">
    <source>
        <dbReference type="EMBL" id="RIP37187.1"/>
    </source>
</evidence>
<feature type="transmembrane region" description="Helical" evidence="8">
    <location>
        <begin position="298"/>
        <end position="321"/>
    </location>
</feature>
<comment type="subcellular location">
    <subcellularLocation>
        <location evidence="1">Cell membrane</location>
        <topology evidence="1">Multi-pass membrane protein</topology>
    </subcellularLocation>
</comment>
<dbReference type="InterPro" id="IPR020846">
    <property type="entry name" value="MFS_dom"/>
</dbReference>
<feature type="transmembrane region" description="Helical" evidence="8">
    <location>
        <begin position="360"/>
        <end position="381"/>
    </location>
</feature>
<accession>A0A3A0W647</accession>
<dbReference type="AlphaFoldDB" id="A0A3A0W647"/>
<dbReference type="SUPFAM" id="SSF103473">
    <property type="entry name" value="MFS general substrate transporter"/>
    <property type="match status" value="1"/>
</dbReference>
<feature type="transmembrane region" description="Helical" evidence="8">
    <location>
        <begin position="162"/>
        <end position="181"/>
    </location>
</feature>
<reference evidence="10 11" key="1">
    <citation type="journal article" date="2016" name="Front. Microbiol.">
        <title>Comprehensive Phylogenetic Analysis of Bovine Non-aureus Staphylococci Species Based on Whole-Genome Sequencing.</title>
        <authorList>
            <person name="Naushad S."/>
            <person name="Barkema H.W."/>
            <person name="Luby C."/>
            <person name="Condas L.A."/>
            <person name="Nobrega D.B."/>
            <person name="Carson D.A."/>
            <person name="De Buck J."/>
        </authorList>
    </citation>
    <scope>NUCLEOTIDE SEQUENCE [LARGE SCALE GENOMIC DNA]</scope>
    <source>
        <strain evidence="10 11">SNUC 4781</strain>
    </source>
</reference>
<comment type="caution">
    <text evidence="10">The sequence shown here is derived from an EMBL/GenBank/DDBJ whole genome shotgun (WGS) entry which is preliminary data.</text>
</comment>
<evidence type="ECO:0000256" key="1">
    <source>
        <dbReference type="ARBA" id="ARBA00004651"/>
    </source>
</evidence>
<dbReference type="PROSITE" id="PS50850">
    <property type="entry name" value="MFS"/>
    <property type="match status" value="1"/>
</dbReference>
<dbReference type="Gene3D" id="1.20.1720.10">
    <property type="entry name" value="Multidrug resistance protein D"/>
    <property type="match status" value="1"/>
</dbReference>
<feature type="transmembrane region" description="Helical" evidence="8">
    <location>
        <begin position="82"/>
        <end position="102"/>
    </location>
</feature>
<keyword evidence="3" id="KW-0813">Transport</keyword>
<dbReference type="CDD" id="cd17321">
    <property type="entry name" value="MFS_MMR_MDR_like"/>
    <property type="match status" value="1"/>
</dbReference>
<evidence type="ECO:0000256" key="5">
    <source>
        <dbReference type="ARBA" id="ARBA00022989"/>
    </source>
</evidence>
<name>A0A3A0W647_STAGA</name>
<dbReference type="GO" id="GO:0005886">
    <property type="term" value="C:plasma membrane"/>
    <property type="evidence" value="ECO:0007669"/>
    <property type="project" value="UniProtKB-SubCell"/>
</dbReference>
<comment type="similarity">
    <text evidence="2">Belongs to the major facilitator superfamily. TCR/Tet family.</text>
</comment>
<evidence type="ECO:0000256" key="4">
    <source>
        <dbReference type="ARBA" id="ARBA00022692"/>
    </source>
</evidence>
<dbReference type="PANTHER" id="PTHR42718:SF9">
    <property type="entry name" value="MAJOR FACILITATOR SUPERFAMILY MULTIDRUG TRANSPORTER MFSC"/>
    <property type="match status" value="1"/>
</dbReference>
<keyword evidence="4 8" id="KW-0812">Transmembrane</keyword>
<dbReference type="Pfam" id="PF07690">
    <property type="entry name" value="MFS_1"/>
    <property type="match status" value="1"/>
</dbReference>
<evidence type="ECO:0000313" key="11">
    <source>
        <dbReference type="Proteomes" id="UP000265541"/>
    </source>
</evidence>
<feature type="transmembrane region" description="Helical" evidence="8">
    <location>
        <begin position="431"/>
        <end position="455"/>
    </location>
</feature>
<dbReference type="InterPro" id="IPR011701">
    <property type="entry name" value="MFS"/>
</dbReference>
<feature type="transmembrane region" description="Helical" evidence="8">
    <location>
        <begin position="268"/>
        <end position="292"/>
    </location>
</feature>
<feature type="transmembrane region" description="Helical" evidence="8">
    <location>
        <begin position="225"/>
        <end position="248"/>
    </location>
</feature>
<feature type="transmembrane region" description="Helical" evidence="8">
    <location>
        <begin position="108"/>
        <end position="129"/>
    </location>
</feature>
<feature type="transmembrane region" description="Helical" evidence="8">
    <location>
        <begin position="138"/>
        <end position="156"/>
    </location>
</feature>
<dbReference type="EMBL" id="QYJN01000001">
    <property type="protein sequence ID" value="RIP37187.1"/>
    <property type="molecule type" value="Genomic_DNA"/>
</dbReference>
<feature type="transmembrane region" description="Helical" evidence="8">
    <location>
        <begin position="393"/>
        <end position="419"/>
    </location>
</feature>
<proteinExistence type="inferred from homology"/>
<evidence type="ECO:0000256" key="6">
    <source>
        <dbReference type="ARBA" id="ARBA00023136"/>
    </source>
</evidence>
<dbReference type="Proteomes" id="UP000265541">
    <property type="component" value="Unassembled WGS sequence"/>
</dbReference>
<evidence type="ECO:0000259" key="9">
    <source>
        <dbReference type="PROSITE" id="PS50850"/>
    </source>
</evidence>
<evidence type="ECO:0000256" key="3">
    <source>
        <dbReference type="ARBA" id="ARBA00022448"/>
    </source>
</evidence>
<gene>
    <name evidence="10" type="ORF">BUZ14_01165</name>
</gene>
<evidence type="ECO:0000256" key="8">
    <source>
        <dbReference type="SAM" id="Phobius"/>
    </source>
</evidence>
<feature type="domain" description="Major facilitator superfamily (MFS) profile" evidence="9">
    <location>
        <begin position="13"/>
        <end position="458"/>
    </location>
</feature>
<dbReference type="PANTHER" id="PTHR42718">
    <property type="entry name" value="MAJOR FACILITATOR SUPERFAMILY MULTIDRUG TRANSPORTER MFSC"/>
    <property type="match status" value="1"/>
</dbReference>
<dbReference type="OrthoDB" id="2412976at2"/>
<dbReference type="RefSeq" id="WP_119484001.1">
    <property type="nucleotide sequence ID" value="NZ_QYJN01000001.1"/>
</dbReference>
<feature type="transmembrane region" description="Helical" evidence="8">
    <location>
        <begin position="48"/>
        <end position="70"/>
    </location>
</feature>
<organism evidence="10 11">
    <name type="scientific">Staphylococcus gallinarum</name>
    <dbReference type="NCBI Taxonomy" id="1293"/>
    <lineage>
        <taxon>Bacteria</taxon>
        <taxon>Bacillati</taxon>
        <taxon>Bacillota</taxon>
        <taxon>Bacilli</taxon>
        <taxon>Bacillales</taxon>
        <taxon>Staphylococcaceae</taxon>
        <taxon>Staphylococcus</taxon>
    </lineage>
</organism>
<feature type="transmembrane region" description="Helical" evidence="8">
    <location>
        <begin position="202"/>
        <end position="219"/>
    </location>
</feature>
<evidence type="ECO:0000256" key="7">
    <source>
        <dbReference type="ARBA" id="ARBA00040594"/>
    </source>
</evidence>
<feature type="transmembrane region" description="Helical" evidence="8">
    <location>
        <begin position="12"/>
        <end position="28"/>
    </location>
</feature>
<protein>
    <recommendedName>
        <fullName evidence="7">Quinolone resistance protein NorB</fullName>
    </recommendedName>
</protein>
<feature type="transmembrane region" description="Helical" evidence="8">
    <location>
        <begin position="333"/>
        <end position="354"/>
    </location>
</feature>
<dbReference type="Gene3D" id="1.20.1250.20">
    <property type="entry name" value="MFS general substrate transporter like domains"/>
    <property type="match status" value="1"/>
</dbReference>
<dbReference type="GO" id="GO:0022857">
    <property type="term" value="F:transmembrane transporter activity"/>
    <property type="evidence" value="ECO:0007669"/>
    <property type="project" value="InterPro"/>
</dbReference>
<sequence>MKQQNKSTSNQQLLLGIVLAILTYWLFAQSFLNIGPKVQVTVSTSPDIVNIAISLTSFVTGVFMVVAGDISDRYGMLKMTRIALVLSIVGSLLLVVANGVLLLMMGRIIQGFSAAILMPATISMVNYYFEGESRQRALSFWSIGAFGGTGLSSFFAGSIATFFNWQMIFIISIIVSLYALILFKNLPAKHYDKQAKVKQFDLQGLTLFIIMIASISFVITQGYKIGWLSIITIICLGLFVICCSLFYYIERRQQTPFINLKLFKNKSYIGAVIANFLLNTGVGVIALLNMYIQSGIHLNPFFAGLITLPYLISLLAVIRLGEKSIKRFGAKRAMIVGPIFTGLGVILFSCTFLNTTQYIVLALIASVLFGAGTGIFATPALSTAVSTTDPDKVGVASGIFKMGSTLGGAFGIAIMTSLFTGVMQSGYSVHVAASVGFIVGSVLVFGAVCTSAIVIPTRSLKGAAINNKVIEREG</sequence>
<keyword evidence="5 8" id="KW-1133">Transmembrane helix</keyword>
<dbReference type="InterPro" id="IPR036259">
    <property type="entry name" value="MFS_trans_sf"/>
</dbReference>
<evidence type="ECO:0000256" key="2">
    <source>
        <dbReference type="ARBA" id="ARBA00007520"/>
    </source>
</evidence>